<sequence length="94" mass="10503">MARVLKPHWLSKTLAGLLLGFWLALGLASLVALMGPGELTDPYKAQFVMWLMAPVWLLVLSLVYLFPTGLRAWFWLGLACLLVTLVFWCLKGAL</sequence>
<dbReference type="Proteomes" id="UP000006755">
    <property type="component" value="Unassembled WGS sequence"/>
</dbReference>
<gene>
    <name evidence="2" type="ORF">B3C1_16059</name>
</gene>
<dbReference type="PATRIC" id="fig|745411.4.peg.3160"/>
<feature type="transmembrane region" description="Helical" evidence="1">
    <location>
        <begin position="14"/>
        <end position="35"/>
    </location>
</feature>
<dbReference type="STRING" id="745411.B3C1_16059"/>
<feature type="transmembrane region" description="Helical" evidence="1">
    <location>
        <begin position="47"/>
        <end position="66"/>
    </location>
</feature>
<dbReference type="AlphaFoldDB" id="K2JUK3"/>
<comment type="caution">
    <text evidence="2">The sequence shown here is derived from an EMBL/GenBank/DDBJ whole genome shotgun (WGS) entry which is preliminary data.</text>
</comment>
<organism evidence="2 3">
    <name type="scientific">Gallaecimonas xiamenensis 3-C-1</name>
    <dbReference type="NCBI Taxonomy" id="745411"/>
    <lineage>
        <taxon>Bacteria</taxon>
        <taxon>Pseudomonadati</taxon>
        <taxon>Pseudomonadota</taxon>
        <taxon>Gammaproteobacteria</taxon>
        <taxon>Enterobacterales</taxon>
        <taxon>Gallaecimonadaceae</taxon>
        <taxon>Gallaecimonas</taxon>
    </lineage>
</organism>
<feature type="transmembrane region" description="Helical" evidence="1">
    <location>
        <begin position="72"/>
        <end position="90"/>
    </location>
</feature>
<dbReference type="OrthoDB" id="8911335at2"/>
<evidence type="ECO:0008006" key="4">
    <source>
        <dbReference type="Google" id="ProtNLM"/>
    </source>
</evidence>
<keyword evidence="1" id="KW-0472">Membrane</keyword>
<keyword evidence="1" id="KW-1133">Transmembrane helix</keyword>
<reference evidence="2 3" key="1">
    <citation type="journal article" date="2012" name="J. Bacteriol.">
        <title>Genome Sequence of Gallaecimonas xiamenensis Type Strain 3-C-1.</title>
        <authorList>
            <person name="Lai Q."/>
            <person name="Wang L."/>
            <person name="Wang W."/>
            <person name="Shao Z."/>
        </authorList>
    </citation>
    <scope>NUCLEOTIDE SEQUENCE [LARGE SCALE GENOMIC DNA]</scope>
    <source>
        <strain evidence="2 3">3-C-1</strain>
    </source>
</reference>
<evidence type="ECO:0000256" key="1">
    <source>
        <dbReference type="SAM" id="Phobius"/>
    </source>
</evidence>
<dbReference type="RefSeq" id="WP_008486122.1">
    <property type="nucleotide sequence ID" value="NZ_AMRI01000027.1"/>
</dbReference>
<proteinExistence type="predicted"/>
<keyword evidence="3" id="KW-1185">Reference proteome</keyword>
<dbReference type="eggNOG" id="ENOG5032YDC">
    <property type="taxonomic scope" value="Bacteria"/>
</dbReference>
<accession>K2JUK3</accession>
<evidence type="ECO:0000313" key="3">
    <source>
        <dbReference type="Proteomes" id="UP000006755"/>
    </source>
</evidence>
<protein>
    <recommendedName>
        <fullName evidence="4">Iron uptake protein</fullName>
    </recommendedName>
</protein>
<dbReference type="EMBL" id="AMRI01000027">
    <property type="protein sequence ID" value="EKE68915.1"/>
    <property type="molecule type" value="Genomic_DNA"/>
</dbReference>
<name>K2JUK3_9GAMM</name>
<evidence type="ECO:0000313" key="2">
    <source>
        <dbReference type="EMBL" id="EKE68915.1"/>
    </source>
</evidence>
<keyword evidence="1" id="KW-0812">Transmembrane</keyword>